<reference evidence="2" key="1">
    <citation type="submission" date="2020-12" db="EMBL/GenBank/DDBJ databases">
        <title>Comamonas sp. nov., isolated from stream water.</title>
        <authorList>
            <person name="Park K.-H."/>
        </authorList>
    </citation>
    <scope>NUCLEOTIDE SEQUENCE</scope>
    <source>
        <strain evidence="2">EJ-4</strain>
    </source>
</reference>
<evidence type="ECO:0000313" key="3">
    <source>
        <dbReference type="Proteomes" id="UP000530032"/>
    </source>
</evidence>
<comment type="caution">
    <text evidence="2">The sequence shown here is derived from an EMBL/GenBank/DDBJ whole genome shotgun (WGS) entry which is preliminary data.</text>
</comment>
<protein>
    <submittedName>
        <fullName evidence="2">Uncharacterized protein</fullName>
    </submittedName>
</protein>
<gene>
    <name evidence="2" type="ORF">HF327_020490</name>
</gene>
<feature type="region of interest" description="Disordered" evidence="1">
    <location>
        <begin position="1"/>
        <end position="23"/>
    </location>
</feature>
<accession>A0A843BAK0</accession>
<evidence type="ECO:0000313" key="2">
    <source>
        <dbReference type="EMBL" id="MBI1626855.1"/>
    </source>
</evidence>
<dbReference type="AlphaFoldDB" id="A0A843BAK0"/>
<dbReference type="RefSeq" id="WP_198462213.1">
    <property type="nucleotide sequence ID" value="NZ_JABBCQ020000027.1"/>
</dbReference>
<organism evidence="2 3">
    <name type="scientific">Comamonas suwonensis</name>
    <dbReference type="NCBI Taxonomy" id="2606214"/>
    <lineage>
        <taxon>Bacteria</taxon>
        <taxon>Pseudomonadati</taxon>
        <taxon>Pseudomonadota</taxon>
        <taxon>Betaproteobacteria</taxon>
        <taxon>Burkholderiales</taxon>
        <taxon>Comamonadaceae</taxon>
        <taxon>Comamonas</taxon>
    </lineage>
</organism>
<proteinExistence type="predicted"/>
<sequence length="87" mass="9943">MQLASNEVAAPPPSTTRSGLFHMPLFRPGTEVTQNGRREIVSHVILRRRELMVYLQGHDDPVKPDRLHLAPSLFTTERSPQPLTWFL</sequence>
<evidence type="ECO:0000256" key="1">
    <source>
        <dbReference type="SAM" id="MobiDB-lite"/>
    </source>
</evidence>
<dbReference type="Proteomes" id="UP000530032">
    <property type="component" value="Unassembled WGS sequence"/>
</dbReference>
<name>A0A843BAK0_9BURK</name>
<dbReference type="EMBL" id="JABBCQ020000027">
    <property type="protein sequence ID" value="MBI1626855.1"/>
    <property type="molecule type" value="Genomic_DNA"/>
</dbReference>
<keyword evidence="3" id="KW-1185">Reference proteome</keyword>